<dbReference type="PANTHER" id="PTHR33603:SF1">
    <property type="entry name" value="RIBOSOMAL RNA LARGE SUBUNIT METHYLTRANSFERASE H"/>
    <property type="match status" value="1"/>
</dbReference>
<evidence type="ECO:0000256" key="4">
    <source>
        <dbReference type="ARBA" id="ARBA00038303"/>
    </source>
</evidence>
<keyword evidence="2 5" id="KW-0808">Transferase</keyword>
<organism evidence="5">
    <name type="scientific">hydrothermal vent metagenome</name>
    <dbReference type="NCBI Taxonomy" id="652676"/>
    <lineage>
        <taxon>unclassified sequences</taxon>
        <taxon>metagenomes</taxon>
        <taxon>ecological metagenomes</taxon>
    </lineage>
</organism>
<dbReference type="HAMAP" id="MF_00658">
    <property type="entry name" value="23SrRNA_methyltr_H"/>
    <property type="match status" value="1"/>
</dbReference>
<dbReference type="Gene3D" id="3.40.1280.10">
    <property type="match status" value="1"/>
</dbReference>
<dbReference type="SUPFAM" id="SSF75217">
    <property type="entry name" value="alpha/beta knot"/>
    <property type="match status" value="1"/>
</dbReference>
<evidence type="ECO:0000313" key="5">
    <source>
        <dbReference type="EMBL" id="SFV53055.1"/>
    </source>
</evidence>
<protein>
    <submittedName>
        <fullName evidence="5">LSU m3Psi1915 methyltransferase RlmH</fullName>
    </submittedName>
</protein>
<dbReference type="Pfam" id="PF02590">
    <property type="entry name" value="SPOUT_MTase"/>
    <property type="match status" value="1"/>
</dbReference>
<dbReference type="GO" id="GO:0008168">
    <property type="term" value="F:methyltransferase activity"/>
    <property type="evidence" value="ECO:0007669"/>
    <property type="project" value="UniProtKB-KW"/>
</dbReference>
<dbReference type="InterPro" id="IPR029028">
    <property type="entry name" value="Alpha/beta_knot_MTases"/>
</dbReference>
<dbReference type="EMBL" id="FPHK01000005">
    <property type="protein sequence ID" value="SFV53055.1"/>
    <property type="molecule type" value="Genomic_DNA"/>
</dbReference>
<evidence type="ECO:0000256" key="2">
    <source>
        <dbReference type="ARBA" id="ARBA00022679"/>
    </source>
</evidence>
<dbReference type="InterPro" id="IPR029026">
    <property type="entry name" value="tRNA_m1G_MTases_N"/>
</dbReference>
<evidence type="ECO:0000256" key="3">
    <source>
        <dbReference type="ARBA" id="ARBA00022691"/>
    </source>
</evidence>
<accession>A0A1W1BHU3</accession>
<dbReference type="CDD" id="cd18081">
    <property type="entry name" value="RlmH-like"/>
    <property type="match status" value="1"/>
</dbReference>
<dbReference type="PANTHER" id="PTHR33603">
    <property type="entry name" value="METHYLTRANSFERASE"/>
    <property type="match status" value="1"/>
</dbReference>
<keyword evidence="1 5" id="KW-0489">Methyltransferase</keyword>
<dbReference type="GO" id="GO:0006364">
    <property type="term" value="P:rRNA processing"/>
    <property type="evidence" value="ECO:0007669"/>
    <property type="project" value="InterPro"/>
</dbReference>
<keyword evidence="3" id="KW-0949">S-adenosyl-L-methionine</keyword>
<reference evidence="5" key="1">
    <citation type="submission" date="2016-10" db="EMBL/GenBank/DDBJ databases">
        <authorList>
            <person name="de Groot N.N."/>
        </authorList>
    </citation>
    <scope>NUCLEOTIDE SEQUENCE</scope>
</reference>
<proteinExistence type="inferred from homology"/>
<dbReference type="InterPro" id="IPR003742">
    <property type="entry name" value="RlmH-like"/>
</dbReference>
<name>A0A1W1BHU3_9ZZZZ</name>
<dbReference type="AlphaFoldDB" id="A0A1W1BHU3"/>
<dbReference type="GO" id="GO:0032259">
    <property type="term" value="P:methylation"/>
    <property type="evidence" value="ECO:0007669"/>
    <property type="project" value="UniProtKB-KW"/>
</dbReference>
<dbReference type="PIRSF" id="PIRSF004505">
    <property type="entry name" value="MT_bac"/>
    <property type="match status" value="1"/>
</dbReference>
<comment type="similarity">
    <text evidence="4">Belongs to the RNA methyltransferase RlmH family.</text>
</comment>
<sequence length="152" mass="17416">MNIEIISIAKKEKSIYDPLYKELEKMISRFAKVKDIEIFTKDVTKAHTISPKAAQKAYTKALEGYIGKDYCITLHPDGKLIDSFEFSKLLDDKMSVKFFIGGAYGFEEDFLKKSDKIISLGKITMSHKIAKVVLLEQIYRGFSILSNHPYHK</sequence>
<gene>
    <name evidence="5" type="ORF">MNB_SM-6-366</name>
</gene>
<evidence type="ECO:0000256" key="1">
    <source>
        <dbReference type="ARBA" id="ARBA00022603"/>
    </source>
</evidence>